<feature type="transmembrane region" description="Helical" evidence="15">
    <location>
        <begin position="941"/>
        <end position="960"/>
    </location>
</feature>
<evidence type="ECO:0000256" key="3">
    <source>
        <dbReference type="ARBA" id="ARBA00022568"/>
    </source>
</evidence>
<keyword evidence="9" id="KW-0460">Magnesium</keyword>
<dbReference type="SUPFAM" id="SSF81665">
    <property type="entry name" value="Calcium ATPase, transmembrane domain M"/>
    <property type="match status" value="1"/>
</dbReference>
<comment type="caution">
    <text evidence="15">Lacks conserved residue(s) required for the propagation of feature annotation.</text>
</comment>
<dbReference type="OMA" id="YQFIVMW"/>
<feature type="transmembrane region" description="Helical" evidence="15">
    <location>
        <begin position="911"/>
        <end position="934"/>
    </location>
</feature>
<comment type="similarity">
    <text evidence="15">Belongs to the cation transport ATPase (P-type) (TC 3.A.3) family.</text>
</comment>
<keyword evidence="8 15" id="KW-0067">ATP-binding</keyword>
<protein>
    <recommendedName>
        <fullName evidence="15">Calcium-transporting ATPase</fullName>
        <ecNumber evidence="15">7.2.2.10</ecNumber>
    </recommendedName>
</protein>
<dbReference type="CDD" id="cd02081">
    <property type="entry name" value="P-type_ATPase_Ca_PMCA-like"/>
    <property type="match status" value="1"/>
</dbReference>
<keyword evidence="6 15" id="KW-0547">Nucleotide-binding</keyword>
<name>A9V164_MONBE</name>
<dbReference type="SUPFAM" id="SSF56784">
    <property type="entry name" value="HAD-like"/>
    <property type="match status" value="1"/>
</dbReference>
<dbReference type="GO" id="GO:0006874">
    <property type="term" value="P:intracellular calcium ion homeostasis"/>
    <property type="evidence" value="ECO:0000318"/>
    <property type="project" value="GO_Central"/>
</dbReference>
<dbReference type="FunCoup" id="A9V164">
    <property type="interactions" value="1393"/>
</dbReference>
<keyword evidence="5" id="KW-0479">Metal-binding</keyword>
<dbReference type="SUPFAM" id="SSF81660">
    <property type="entry name" value="Metal cation-transporting ATPase, ATP-binding domain N"/>
    <property type="match status" value="1"/>
</dbReference>
<evidence type="ECO:0000259" key="17">
    <source>
        <dbReference type="Pfam" id="PF00122"/>
    </source>
</evidence>
<evidence type="ECO:0000256" key="5">
    <source>
        <dbReference type="ARBA" id="ARBA00022723"/>
    </source>
</evidence>
<evidence type="ECO:0000313" key="20">
    <source>
        <dbReference type="Proteomes" id="UP000001357"/>
    </source>
</evidence>
<dbReference type="GeneID" id="5891726"/>
<dbReference type="KEGG" id="mbr:MONBRDRAFT_8804"/>
<evidence type="ECO:0000313" key="19">
    <source>
        <dbReference type="EMBL" id="EDQ88754.1"/>
    </source>
</evidence>
<keyword evidence="10" id="KW-1278">Translocase</keyword>
<proteinExistence type="inferred from homology"/>
<dbReference type="PANTHER" id="PTHR24093">
    <property type="entry name" value="CATION TRANSPORTING ATPASE"/>
    <property type="match status" value="1"/>
</dbReference>
<feature type="domain" description="P-type ATPase A" evidence="17">
    <location>
        <begin position="75"/>
        <end position="173"/>
    </location>
</feature>
<dbReference type="GO" id="GO:0005886">
    <property type="term" value="C:plasma membrane"/>
    <property type="evidence" value="ECO:0000318"/>
    <property type="project" value="GO_Central"/>
</dbReference>
<dbReference type="FunFam" id="3.40.1110.10:FF:000069">
    <property type="entry name" value="Calcium-transporting ATPase"/>
    <property type="match status" value="1"/>
</dbReference>
<dbReference type="GO" id="GO:0046872">
    <property type="term" value="F:metal ion binding"/>
    <property type="evidence" value="ECO:0007669"/>
    <property type="project" value="UniProtKB-KW"/>
</dbReference>
<sequence length="1015" mass="111391">MWDAAQDPILFVLTIAAILSLFLDVYVSNKPDTGWIKGLALLISVAIVILVTAINDLQKERQFRELMEKQESGLQADVIRNGEQVRVKYQDLVVGDIVQIHAGLVLPADGVLFRADHIKCDESALTGESLDVPKSLEEDPWLLSGTSVKQGSGTMIVTCVGLFSEEGIIQKLITGVGEEESDRLLELDNAHTPAHERQTDSHLALSTLNETTSSHEQERSSLEPSSNSDGVSKARSDSESSSDYEDEGPDKKKSILQAKLQRMALQVGYAATAVALLTLVVLVVSFSVQYFGTDGNSYSADVWSDYVEFITTAIVVLVVGIPEGLPLAITISMAYSVKQMMNDHNLVRVPASCETMGNATTICSDKTGTLTTNRMTVVKAWIGGRVFNEIEDARDLPTDLIERLKASIALNSSRSANYSIDPESGLPIQENNKTECACLKFADDLSDRPYTAYREETPVEDYVKVYPFDSATKRMETVVRLPSGKYRVYVKGASEIILSFATAYDVGNDQTKPLTADDRAALERDVIVRFAEQALRVICIAYKDFDEAQDWEQEEELLTDLVVSAFVGIQDPVRPEVPDAVATCQRAGVTVRMVTGDNMITARAIAINCGIITEQDDGEGVVMEGPDFRRRVVKEDGSLDYEEIQRIGTKLRVMGRCSPSDKFNLVKGLIKAGEVVAVTGDGTNDGPALAEADVGFSMGIAGTDVARQASDIVITDDNFSSIVKAISWGRNVYDSISKFIVFQLTVNVVALTVAFVGACAIRESPLRAVQLLWVNLIMNVFAALALATERPTAELLERAPYGRSQPLVSRIMMRQILGHALYQLPVLLLLIFYADEMFDIQSGRRYDLTVQQREDEILTQHYTFIFNTFVWMQIFNELNARVVNDNLTVPGLPRLLGNFCRPFVGFFSNPIFVSVVLGTIVAQVLIVQYGGLAFETTPLGGTLWGASIAFGAGSLIWNLAMPTKTVVCLDLTPTSPLPAAAEREGPARREVGLLCARMFLLLSMTRKIVLLRRVL</sequence>
<feature type="domain" description="Cation-transporting P-type ATPase C-terminal" evidence="18">
    <location>
        <begin position="764"/>
        <end position="959"/>
    </location>
</feature>
<dbReference type="NCBIfam" id="TIGR01517">
    <property type="entry name" value="ATPase-IIB_Ca"/>
    <property type="match status" value="1"/>
</dbReference>
<dbReference type="SFLD" id="SFLDF00027">
    <property type="entry name" value="p-type_atpase"/>
    <property type="match status" value="1"/>
</dbReference>
<dbReference type="InterPro" id="IPR008250">
    <property type="entry name" value="ATPase_P-typ_transduc_dom_A_sf"/>
</dbReference>
<dbReference type="RefSeq" id="XP_001746367.1">
    <property type="nucleotide sequence ID" value="XM_001746315.1"/>
</dbReference>
<accession>A9V164</accession>
<dbReference type="InterPro" id="IPR044492">
    <property type="entry name" value="P_typ_ATPase_HD_dom"/>
</dbReference>
<dbReference type="InterPro" id="IPR023214">
    <property type="entry name" value="HAD_sf"/>
</dbReference>
<dbReference type="PANTHER" id="PTHR24093:SF369">
    <property type="entry name" value="CALCIUM-TRANSPORTING ATPASE"/>
    <property type="match status" value="1"/>
</dbReference>
<dbReference type="Gene3D" id="2.70.150.10">
    <property type="entry name" value="Calcium-transporting ATPase, cytoplasmic transduction domain A"/>
    <property type="match status" value="1"/>
</dbReference>
<evidence type="ECO:0000256" key="11">
    <source>
        <dbReference type="ARBA" id="ARBA00022989"/>
    </source>
</evidence>
<feature type="transmembrane region" description="Helical" evidence="15">
    <location>
        <begin position="739"/>
        <end position="758"/>
    </location>
</feature>
<dbReference type="InterPro" id="IPR001757">
    <property type="entry name" value="P_typ_ATPase"/>
</dbReference>
<dbReference type="InterPro" id="IPR059000">
    <property type="entry name" value="ATPase_P-type_domA"/>
</dbReference>
<dbReference type="eggNOG" id="KOG0204">
    <property type="taxonomic scope" value="Eukaryota"/>
</dbReference>
<evidence type="ECO:0000256" key="8">
    <source>
        <dbReference type="ARBA" id="ARBA00022840"/>
    </source>
</evidence>
<dbReference type="FunFam" id="1.20.1110.10:FF:000039">
    <property type="entry name" value="Calcium-transporting ATPase"/>
    <property type="match status" value="1"/>
</dbReference>
<dbReference type="Proteomes" id="UP000001357">
    <property type="component" value="Unassembled WGS sequence"/>
</dbReference>
<dbReference type="Pfam" id="PF13246">
    <property type="entry name" value="Cation_ATPase"/>
    <property type="match status" value="1"/>
</dbReference>
<evidence type="ECO:0000256" key="7">
    <source>
        <dbReference type="ARBA" id="ARBA00022837"/>
    </source>
</evidence>
<evidence type="ECO:0000256" key="4">
    <source>
        <dbReference type="ARBA" id="ARBA00022692"/>
    </source>
</evidence>
<evidence type="ECO:0000256" key="1">
    <source>
        <dbReference type="ARBA" id="ARBA00004127"/>
    </source>
</evidence>
<feature type="region of interest" description="Disordered" evidence="16">
    <location>
        <begin position="210"/>
        <end position="250"/>
    </location>
</feature>
<keyword evidence="7 15" id="KW-0106">Calcium</keyword>
<dbReference type="AlphaFoldDB" id="A9V164"/>
<dbReference type="InterPro" id="IPR006408">
    <property type="entry name" value="P-type_ATPase_IIB"/>
</dbReference>
<comment type="catalytic activity">
    <reaction evidence="14 15">
        <text>Ca(2+)(in) + ATP + H2O = Ca(2+)(out) + ADP + phosphate + H(+)</text>
        <dbReference type="Rhea" id="RHEA:18105"/>
        <dbReference type="ChEBI" id="CHEBI:15377"/>
        <dbReference type="ChEBI" id="CHEBI:15378"/>
        <dbReference type="ChEBI" id="CHEBI:29108"/>
        <dbReference type="ChEBI" id="CHEBI:30616"/>
        <dbReference type="ChEBI" id="CHEBI:43474"/>
        <dbReference type="ChEBI" id="CHEBI:456216"/>
        <dbReference type="EC" id="7.2.2.10"/>
    </reaction>
</comment>
<dbReference type="GO" id="GO:0012505">
    <property type="term" value="C:endomembrane system"/>
    <property type="evidence" value="ECO:0007669"/>
    <property type="project" value="UniProtKB-SubCell"/>
</dbReference>
<keyword evidence="11 15" id="KW-1133">Transmembrane helix</keyword>
<dbReference type="GO" id="GO:0005524">
    <property type="term" value="F:ATP binding"/>
    <property type="evidence" value="ECO:0007669"/>
    <property type="project" value="UniProtKB-KW"/>
</dbReference>
<dbReference type="InterPro" id="IPR006068">
    <property type="entry name" value="ATPase_P-typ_cation-transptr_C"/>
</dbReference>
<dbReference type="InterPro" id="IPR023298">
    <property type="entry name" value="ATPase_P-typ_TM_dom_sf"/>
</dbReference>
<evidence type="ECO:0000256" key="15">
    <source>
        <dbReference type="RuleBase" id="RU361146"/>
    </source>
</evidence>
<evidence type="ECO:0000259" key="18">
    <source>
        <dbReference type="Pfam" id="PF00689"/>
    </source>
</evidence>
<keyword evidence="2 15" id="KW-0813">Transport</keyword>
<evidence type="ECO:0000256" key="2">
    <source>
        <dbReference type="ARBA" id="ARBA00022448"/>
    </source>
</evidence>
<comment type="subcellular location">
    <subcellularLocation>
        <location evidence="1">Endomembrane system</location>
        <topology evidence="1">Multi-pass membrane protein</topology>
    </subcellularLocation>
    <subcellularLocation>
        <location evidence="15">Membrane</location>
        <topology evidence="15">Multi-pass membrane protein</topology>
    </subcellularLocation>
</comment>
<dbReference type="FunFam" id="1.20.1110.10:FF:000036">
    <property type="entry name" value="Calcium-transporting ATPase"/>
    <property type="match status" value="1"/>
</dbReference>
<evidence type="ECO:0000256" key="13">
    <source>
        <dbReference type="ARBA" id="ARBA00023136"/>
    </source>
</evidence>
<dbReference type="FunFam" id="3.40.50.1000:FF:000193">
    <property type="entry name" value="Plasma membrane calcium-transporting ATPase 2"/>
    <property type="match status" value="1"/>
</dbReference>
<dbReference type="Gene3D" id="3.40.50.1000">
    <property type="entry name" value="HAD superfamily/HAD-like"/>
    <property type="match status" value="1"/>
</dbReference>
<organism evidence="19 20">
    <name type="scientific">Monosiga brevicollis</name>
    <name type="common">Choanoflagellate</name>
    <dbReference type="NCBI Taxonomy" id="81824"/>
    <lineage>
        <taxon>Eukaryota</taxon>
        <taxon>Choanoflagellata</taxon>
        <taxon>Craspedida</taxon>
        <taxon>Salpingoecidae</taxon>
        <taxon>Monosiga</taxon>
    </lineage>
</organism>
<dbReference type="Pfam" id="PF00689">
    <property type="entry name" value="Cation_ATPase_C"/>
    <property type="match status" value="1"/>
</dbReference>
<dbReference type="STRING" id="81824.A9V164"/>
<comment type="function">
    <text evidence="15">Catalyzes the hydrolysis of ATP coupled with the transport of calcium.</text>
</comment>
<dbReference type="GO" id="GO:0005388">
    <property type="term" value="F:P-type calcium transporter activity"/>
    <property type="evidence" value="ECO:0000318"/>
    <property type="project" value="GO_Central"/>
</dbReference>
<dbReference type="Pfam" id="PF00122">
    <property type="entry name" value="E1-E2_ATPase"/>
    <property type="match status" value="1"/>
</dbReference>
<evidence type="ECO:0000256" key="10">
    <source>
        <dbReference type="ARBA" id="ARBA00022967"/>
    </source>
</evidence>
<keyword evidence="12 15" id="KW-0406">Ion transport</keyword>
<dbReference type="SUPFAM" id="SSF81653">
    <property type="entry name" value="Calcium ATPase, transduction domain A"/>
    <property type="match status" value="1"/>
</dbReference>
<feature type="transmembrane region" description="Helical" evidence="15">
    <location>
        <begin position="267"/>
        <end position="289"/>
    </location>
</feature>
<evidence type="ECO:0000256" key="14">
    <source>
        <dbReference type="ARBA" id="ARBA00048694"/>
    </source>
</evidence>
<dbReference type="InterPro" id="IPR023299">
    <property type="entry name" value="ATPase_P-typ_cyto_dom_N"/>
</dbReference>
<feature type="transmembrane region" description="Helical" evidence="15">
    <location>
        <begin position="309"/>
        <end position="335"/>
    </location>
</feature>
<dbReference type="NCBIfam" id="TIGR01494">
    <property type="entry name" value="ATPase_P-type"/>
    <property type="match status" value="2"/>
</dbReference>
<feature type="transmembrane region" description="Helical" evidence="15">
    <location>
        <begin position="9"/>
        <end position="28"/>
    </location>
</feature>
<feature type="transmembrane region" description="Helical" evidence="15">
    <location>
        <begin position="34"/>
        <end position="54"/>
    </location>
</feature>
<gene>
    <name evidence="19" type="ORF">MONBRDRAFT_8804</name>
</gene>
<dbReference type="EMBL" id="CH991553">
    <property type="protein sequence ID" value="EDQ88754.1"/>
    <property type="molecule type" value="Genomic_DNA"/>
</dbReference>
<dbReference type="SFLD" id="SFLDS00003">
    <property type="entry name" value="Haloacid_Dehalogenase"/>
    <property type="match status" value="1"/>
</dbReference>
<dbReference type="GO" id="GO:0016887">
    <property type="term" value="F:ATP hydrolysis activity"/>
    <property type="evidence" value="ECO:0007669"/>
    <property type="project" value="InterPro"/>
</dbReference>
<reference evidence="19 20" key="1">
    <citation type="journal article" date="2008" name="Nature">
        <title>The genome of the choanoflagellate Monosiga brevicollis and the origin of metazoans.</title>
        <authorList>
            <consortium name="JGI Sequencing"/>
            <person name="King N."/>
            <person name="Westbrook M.J."/>
            <person name="Young S.L."/>
            <person name="Kuo A."/>
            <person name="Abedin M."/>
            <person name="Chapman J."/>
            <person name="Fairclough S."/>
            <person name="Hellsten U."/>
            <person name="Isogai Y."/>
            <person name="Letunic I."/>
            <person name="Marr M."/>
            <person name="Pincus D."/>
            <person name="Putnam N."/>
            <person name="Rokas A."/>
            <person name="Wright K.J."/>
            <person name="Zuzow R."/>
            <person name="Dirks W."/>
            <person name="Good M."/>
            <person name="Goodstein D."/>
            <person name="Lemons D."/>
            <person name="Li W."/>
            <person name="Lyons J.B."/>
            <person name="Morris A."/>
            <person name="Nichols S."/>
            <person name="Richter D.J."/>
            <person name="Salamov A."/>
            <person name="Bork P."/>
            <person name="Lim W.A."/>
            <person name="Manning G."/>
            <person name="Miller W.T."/>
            <person name="McGinnis W."/>
            <person name="Shapiro H."/>
            <person name="Tjian R."/>
            <person name="Grigoriev I.V."/>
            <person name="Rokhsar D."/>
        </authorList>
    </citation>
    <scope>NUCLEOTIDE SEQUENCE [LARGE SCALE GENOMIC DNA]</scope>
    <source>
        <strain evidence="20">MX1 / ATCC 50154</strain>
    </source>
</reference>
<dbReference type="EC" id="7.2.2.10" evidence="15"/>
<dbReference type="PROSITE" id="PS00154">
    <property type="entry name" value="ATPASE_E1_E2"/>
    <property type="match status" value="1"/>
</dbReference>
<dbReference type="PRINTS" id="PR00119">
    <property type="entry name" value="CATATPASE"/>
</dbReference>
<evidence type="ECO:0000256" key="6">
    <source>
        <dbReference type="ARBA" id="ARBA00022741"/>
    </source>
</evidence>
<dbReference type="InParanoid" id="A9V164"/>
<keyword evidence="4 15" id="KW-0812">Transmembrane</keyword>
<keyword evidence="13 15" id="KW-0472">Membrane</keyword>
<feature type="transmembrane region" description="Helical" evidence="15">
    <location>
        <begin position="770"/>
        <end position="788"/>
    </location>
</feature>
<keyword evidence="20" id="KW-1185">Reference proteome</keyword>
<dbReference type="InterPro" id="IPR036412">
    <property type="entry name" value="HAD-like_sf"/>
</dbReference>
<keyword evidence="3 15" id="KW-0109">Calcium transport</keyword>
<dbReference type="SFLD" id="SFLDG00002">
    <property type="entry name" value="C1.7:_P-type_atpase_like"/>
    <property type="match status" value="1"/>
</dbReference>
<evidence type="ECO:0000256" key="12">
    <source>
        <dbReference type="ARBA" id="ARBA00023065"/>
    </source>
</evidence>
<dbReference type="Gene3D" id="3.40.1110.10">
    <property type="entry name" value="Calcium-transporting ATPase, cytoplasmic domain N"/>
    <property type="match status" value="1"/>
</dbReference>
<evidence type="ECO:0000256" key="16">
    <source>
        <dbReference type="SAM" id="MobiDB-lite"/>
    </source>
</evidence>
<dbReference type="Gene3D" id="1.20.1110.10">
    <property type="entry name" value="Calcium-transporting ATPase, transmembrane domain"/>
    <property type="match status" value="2"/>
</dbReference>
<evidence type="ECO:0000256" key="9">
    <source>
        <dbReference type="ARBA" id="ARBA00022842"/>
    </source>
</evidence>
<dbReference type="InterPro" id="IPR018303">
    <property type="entry name" value="ATPase_P-typ_P_site"/>
</dbReference>